<reference evidence="3 4" key="1">
    <citation type="submission" date="2019-03" db="EMBL/GenBank/DDBJ databases">
        <title>Genomic Encyclopedia of Type Strains, Phase IV (KMG-IV): sequencing the most valuable type-strain genomes for metagenomic binning, comparative biology and taxonomic classification.</title>
        <authorList>
            <person name="Goeker M."/>
        </authorList>
    </citation>
    <scope>NUCLEOTIDE SEQUENCE [LARGE SCALE GENOMIC DNA]</scope>
    <source>
        <strain evidence="3 4">DSM 16998</strain>
    </source>
</reference>
<comment type="caution">
    <text evidence="3">The sequence shown here is derived from an EMBL/GenBank/DDBJ whole genome shotgun (WGS) entry which is preliminary data.</text>
</comment>
<feature type="domain" description="CHRD" evidence="2">
    <location>
        <begin position="23"/>
        <end position="173"/>
    </location>
</feature>
<dbReference type="AlphaFoldDB" id="A0A4R6QST4"/>
<dbReference type="InterPro" id="IPR010895">
    <property type="entry name" value="CHRD"/>
</dbReference>
<dbReference type="Pfam" id="PF07452">
    <property type="entry name" value="CHRD"/>
    <property type="match status" value="1"/>
</dbReference>
<evidence type="ECO:0000313" key="4">
    <source>
        <dbReference type="Proteomes" id="UP000295361"/>
    </source>
</evidence>
<dbReference type="Pfam" id="PF07589">
    <property type="entry name" value="PEP-CTERM"/>
    <property type="match status" value="1"/>
</dbReference>
<organism evidence="3 4">
    <name type="scientific">Roseateles toxinivorans</name>
    <dbReference type="NCBI Taxonomy" id="270368"/>
    <lineage>
        <taxon>Bacteria</taxon>
        <taxon>Pseudomonadati</taxon>
        <taxon>Pseudomonadota</taxon>
        <taxon>Betaproteobacteria</taxon>
        <taxon>Burkholderiales</taxon>
        <taxon>Sphaerotilaceae</taxon>
        <taxon>Roseateles</taxon>
    </lineage>
</organism>
<evidence type="ECO:0000256" key="1">
    <source>
        <dbReference type="SAM" id="SignalP"/>
    </source>
</evidence>
<dbReference type="InParanoid" id="A0A4R6QST4"/>
<evidence type="ECO:0000259" key="2">
    <source>
        <dbReference type="PROSITE" id="PS50933"/>
    </source>
</evidence>
<sequence>MKIRTLFAASLLLSGLAAPALAHTYLFAVSLSGPNEFPVNASPGTGSGMVTFDMDLATLRVEVSFSGLIGNTTNSHIHCCTSAPGFQNAGVATMTPTFLGFPSGVTSGSYDATFNLGLASSFNAAFVTANGGTPGSAMNALLAGAQAGKAYLNIHSSSFPGGEIRGFLMPVPEPETYALMGLGLAVVGAAAKRRRA</sequence>
<dbReference type="OrthoDB" id="571052at2"/>
<proteinExistence type="predicted"/>
<dbReference type="NCBIfam" id="TIGR02595">
    <property type="entry name" value="PEP_CTERM"/>
    <property type="match status" value="1"/>
</dbReference>
<protein>
    <submittedName>
        <fullName evidence="3">Putative secreted protein with PEP-CTERM sorting signal</fullName>
    </submittedName>
</protein>
<evidence type="ECO:0000313" key="3">
    <source>
        <dbReference type="EMBL" id="TDP73335.1"/>
    </source>
</evidence>
<dbReference type="PROSITE" id="PS50933">
    <property type="entry name" value="CHRD"/>
    <property type="match status" value="1"/>
</dbReference>
<keyword evidence="1" id="KW-0732">Signal</keyword>
<dbReference type="Proteomes" id="UP000295361">
    <property type="component" value="Unassembled WGS sequence"/>
</dbReference>
<dbReference type="EMBL" id="SNXS01000002">
    <property type="protein sequence ID" value="TDP73335.1"/>
    <property type="molecule type" value="Genomic_DNA"/>
</dbReference>
<dbReference type="InterPro" id="IPR013424">
    <property type="entry name" value="Ice-binding_C"/>
</dbReference>
<accession>A0A4R6QST4</accession>
<gene>
    <name evidence="3" type="ORF">DES47_1021097</name>
</gene>
<feature type="signal peptide" evidence="1">
    <location>
        <begin position="1"/>
        <end position="22"/>
    </location>
</feature>
<feature type="chain" id="PRO_5021011333" evidence="1">
    <location>
        <begin position="23"/>
        <end position="196"/>
    </location>
</feature>
<dbReference type="RefSeq" id="WP_133700725.1">
    <property type="nucleotide sequence ID" value="NZ_SNXS01000002.1"/>
</dbReference>
<name>A0A4R6QST4_9BURK</name>
<keyword evidence="4" id="KW-1185">Reference proteome</keyword>
<dbReference type="SMART" id="SM00754">
    <property type="entry name" value="CHRD"/>
    <property type="match status" value="1"/>
</dbReference>